<dbReference type="CDD" id="cd12291">
    <property type="entry name" value="RRM1_La"/>
    <property type="match status" value="1"/>
</dbReference>
<evidence type="ECO:0000256" key="5">
    <source>
        <dbReference type="SAM" id="MobiDB-lite"/>
    </source>
</evidence>
<evidence type="ECO:0000259" key="8">
    <source>
        <dbReference type="PROSITE" id="PS51939"/>
    </source>
</evidence>
<keyword evidence="3" id="KW-0539">Nucleus</keyword>
<feature type="compositionally biased region" description="Basic and acidic residues" evidence="5">
    <location>
        <begin position="376"/>
        <end position="389"/>
    </location>
</feature>
<evidence type="ECO:0000313" key="9">
    <source>
        <dbReference type="EMBL" id="GHP05227.1"/>
    </source>
</evidence>
<sequence>MSAVAANSEEDCPPAPLVPLQGSIPPPAKGSLSSLQQSVTRQLEFYFSDSNLPRDKFLRDAVDDSSDGYVPISLVATFRRLHSFLVSRNELRRDNKALPEDSRTYKPGSEDALILELDDVPFCAKAIEQCGSSTLELSEDKRHVRRKGYTLDGEHDDAALKDVDQRSLYASPFPYTVDYGPRADGIGVVTKFFEQETGKKVSSVRLRRHMQSKDFRGSVFVEFESEEDMQAVAKMSLVFEGAELDMCSKLEYVQRKRDERAAKIAAAEAQAAAGHFREDAAVTPEKRKARDGDDAGGARDAKVARTEKPKQPVSFTPGLILAFEFEGREEAPEGMQRDAIRSYFEERAKADGDAGATANGGGEQDAAEGGAEEGDGGEKEEGNEAAKEENGDDATASKKNSKGGVRFVDWKPGANSGFVRFSEPTMTSAAAASSGSLEGAVLTVRVLTGDEETAYWEQIGQGADGFDRGHRSGGRGRGGGGGRGRGGGGGRGRGGGRYGGGGRGRGGGGHRRR</sequence>
<evidence type="ECO:0000256" key="4">
    <source>
        <dbReference type="PROSITE-ProRule" id="PRU00332"/>
    </source>
</evidence>
<dbReference type="Pfam" id="PF08777">
    <property type="entry name" value="RRM_3"/>
    <property type="match status" value="1"/>
</dbReference>
<gene>
    <name evidence="9" type="ORF">PPROV_000397900</name>
</gene>
<dbReference type="InterPro" id="IPR000504">
    <property type="entry name" value="RRM_dom"/>
</dbReference>
<dbReference type="PROSITE" id="PS50102">
    <property type="entry name" value="RRM"/>
    <property type="match status" value="1"/>
</dbReference>
<comment type="caution">
    <text evidence="9">The sequence shown here is derived from an EMBL/GenBank/DDBJ whole genome shotgun (WGS) entry which is preliminary data.</text>
</comment>
<dbReference type="PRINTS" id="PR00302">
    <property type="entry name" value="LUPUSLA"/>
</dbReference>
<dbReference type="PROSITE" id="PS50961">
    <property type="entry name" value="HTH_LA"/>
    <property type="match status" value="1"/>
</dbReference>
<evidence type="ECO:0008006" key="11">
    <source>
        <dbReference type="Google" id="ProtNLM"/>
    </source>
</evidence>
<dbReference type="OrthoDB" id="439993at2759"/>
<feature type="domain" description="XRRM" evidence="8">
    <location>
        <begin position="314"/>
        <end position="494"/>
    </location>
</feature>
<dbReference type="Pfam" id="PF05383">
    <property type="entry name" value="La"/>
    <property type="match status" value="1"/>
</dbReference>
<dbReference type="GO" id="GO:0006396">
    <property type="term" value="P:RNA processing"/>
    <property type="evidence" value="ECO:0007669"/>
    <property type="project" value="InterPro"/>
</dbReference>
<feature type="compositionally biased region" description="Gly residues" evidence="5">
    <location>
        <begin position="475"/>
        <end position="507"/>
    </location>
</feature>
<feature type="region of interest" description="Disordered" evidence="5">
    <location>
        <begin position="273"/>
        <end position="315"/>
    </location>
</feature>
<evidence type="ECO:0000259" key="6">
    <source>
        <dbReference type="PROSITE" id="PS50102"/>
    </source>
</evidence>
<dbReference type="InterPro" id="IPR045180">
    <property type="entry name" value="La_dom_prot"/>
</dbReference>
<feature type="compositionally biased region" description="Basic and acidic residues" evidence="5">
    <location>
        <begin position="275"/>
        <end position="310"/>
    </location>
</feature>
<evidence type="ECO:0000256" key="2">
    <source>
        <dbReference type="ARBA" id="ARBA00022884"/>
    </source>
</evidence>
<feature type="domain" description="HTH La-type RNA-binding" evidence="7">
    <location>
        <begin position="29"/>
        <end position="154"/>
    </location>
</feature>
<dbReference type="PANTHER" id="PTHR22792">
    <property type="entry name" value="LUPUS LA PROTEIN-RELATED"/>
    <property type="match status" value="1"/>
</dbReference>
<feature type="region of interest" description="Disordered" evidence="5">
    <location>
        <begin position="1"/>
        <end position="32"/>
    </location>
</feature>
<dbReference type="GO" id="GO:1990904">
    <property type="term" value="C:ribonucleoprotein complex"/>
    <property type="evidence" value="ECO:0007669"/>
    <property type="project" value="UniProtKB-UniRule"/>
</dbReference>
<evidence type="ECO:0000256" key="1">
    <source>
        <dbReference type="ARBA" id="ARBA00004123"/>
    </source>
</evidence>
<dbReference type="InterPro" id="IPR035979">
    <property type="entry name" value="RBD_domain_sf"/>
</dbReference>
<dbReference type="SUPFAM" id="SSF54928">
    <property type="entry name" value="RNA-binding domain, RBD"/>
    <property type="match status" value="1"/>
</dbReference>
<feature type="region of interest" description="Disordered" evidence="5">
    <location>
        <begin position="348"/>
        <end position="416"/>
    </location>
</feature>
<organism evidence="9 10">
    <name type="scientific">Pycnococcus provasolii</name>
    <dbReference type="NCBI Taxonomy" id="41880"/>
    <lineage>
        <taxon>Eukaryota</taxon>
        <taxon>Viridiplantae</taxon>
        <taxon>Chlorophyta</taxon>
        <taxon>Pseudoscourfieldiophyceae</taxon>
        <taxon>Pseudoscourfieldiales</taxon>
        <taxon>Pycnococcaceae</taxon>
        <taxon>Pycnococcus</taxon>
    </lineage>
</organism>
<dbReference type="Gene3D" id="1.10.10.10">
    <property type="entry name" value="Winged helix-like DNA-binding domain superfamily/Winged helix DNA-binding domain"/>
    <property type="match status" value="1"/>
</dbReference>
<dbReference type="GO" id="GO:0005634">
    <property type="term" value="C:nucleus"/>
    <property type="evidence" value="ECO:0007669"/>
    <property type="project" value="UniProtKB-SubCell"/>
</dbReference>
<dbReference type="AlphaFoldDB" id="A0A830HJN2"/>
<feature type="region of interest" description="Disordered" evidence="5">
    <location>
        <begin position="459"/>
        <end position="513"/>
    </location>
</feature>
<dbReference type="InterPro" id="IPR012677">
    <property type="entry name" value="Nucleotide-bd_a/b_plait_sf"/>
</dbReference>
<reference evidence="9" key="1">
    <citation type="submission" date="2020-10" db="EMBL/GenBank/DDBJ databases">
        <title>Unveiling of a novel bifunctional photoreceptor, Dualchrome1, isolated from a cosmopolitan green alga.</title>
        <authorList>
            <person name="Suzuki S."/>
            <person name="Kawachi M."/>
        </authorList>
    </citation>
    <scope>NUCLEOTIDE SEQUENCE</scope>
    <source>
        <strain evidence="9">NIES 2893</strain>
    </source>
</reference>
<name>A0A830HJN2_9CHLO</name>
<dbReference type="InterPro" id="IPR006630">
    <property type="entry name" value="La_HTH"/>
</dbReference>
<comment type="subcellular location">
    <subcellularLocation>
        <location evidence="1">Nucleus</location>
    </subcellularLocation>
</comment>
<dbReference type="InterPro" id="IPR002344">
    <property type="entry name" value="Lupus_La"/>
</dbReference>
<feature type="domain" description="RRM" evidence="6">
    <location>
        <begin position="166"/>
        <end position="269"/>
    </location>
</feature>
<evidence type="ECO:0000313" key="10">
    <source>
        <dbReference type="Proteomes" id="UP000660262"/>
    </source>
</evidence>
<protein>
    <recommendedName>
        <fullName evidence="11">HTH La-type RNA-binding domain-containing protein</fullName>
    </recommendedName>
</protein>
<dbReference type="SMART" id="SM00715">
    <property type="entry name" value="LA"/>
    <property type="match status" value="1"/>
</dbReference>
<dbReference type="Gene3D" id="3.30.70.330">
    <property type="match status" value="2"/>
</dbReference>
<dbReference type="InterPro" id="IPR036390">
    <property type="entry name" value="WH_DNA-bd_sf"/>
</dbReference>
<keyword evidence="2 4" id="KW-0694">RNA-binding</keyword>
<dbReference type="GO" id="GO:0003723">
    <property type="term" value="F:RNA binding"/>
    <property type="evidence" value="ECO:0007669"/>
    <property type="project" value="UniProtKB-UniRule"/>
</dbReference>
<dbReference type="EMBL" id="BNJQ01000009">
    <property type="protein sequence ID" value="GHP05227.1"/>
    <property type="molecule type" value="Genomic_DNA"/>
</dbReference>
<dbReference type="InterPro" id="IPR014886">
    <property type="entry name" value="La_xRRM"/>
</dbReference>
<dbReference type="PROSITE" id="PS51939">
    <property type="entry name" value="XRRM"/>
    <property type="match status" value="1"/>
</dbReference>
<dbReference type="Proteomes" id="UP000660262">
    <property type="component" value="Unassembled WGS sequence"/>
</dbReference>
<dbReference type="InterPro" id="IPR036388">
    <property type="entry name" value="WH-like_DNA-bd_sf"/>
</dbReference>
<dbReference type="PANTHER" id="PTHR22792:SF157">
    <property type="entry name" value="LA PROTEIN"/>
    <property type="match status" value="1"/>
</dbReference>
<accession>A0A830HJN2</accession>
<proteinExistence type="predicted"/>
<dbReference type="SUPFAM" id="SSF46785">
    <property type="entry name" value="Winged helix' DNA-binding domain"/>
    <property type="match status" value="1"/>
</dbReference>
<dbReference type="CDD" id="cd07323">
    <property type="entry name" value="LAM"/>
    <property type="match status" value="1"/>
</dbReference>
<evidence type="ECO:0000259" key="7">
    <source>
        <dbReference type="PROSITE" id="PS50961"/>
    </source>
</evidence>
<evidence type="ECO:0000256" key="3">
    <source>
        <dbReference type="ARBA" id="ARBA00023242"/>
    </source>
</evidence>
<keyword evidence="10" id="KW-1185">Reference proteome</keyword>